<dbReference type="GO" id="GO:0061669">
    <property type="term" value="P:spontaneous neurotransmitter secretion"/>
    <property type="evidence" value="ECO:0007669"/>
    <property type="project" value="TreeGrafter"/>
</dbReference>
<name>A0A7J8H5J7_ROUAE</name>
<feature type="region of interest" description="Disordered" evidence="5">
    <location>
        <begin position="140"/>
        <end position="199"/>
    </location>
</feature>
<dbReference type="PROSITE" id="PS50178">
    <property type="entry name" value="ZF_FYVE"/>
    <property type="match status" value="1"/>
</dbReference>
<dbReference type="GO" id="GO:0017158">
    <property type="term" value="P:regulation of calcium ion-dependent exocytosis"/>
    <property type="evidence" value="ECO:0007669"/>
    <property type="project" value="TreeGrafter"/>
</dbReference>
<feature type="domain" description="FYVE-type" evidence="6">
    <location>
        <begin position="64"/>
        <end position="121"/>
    </location>
</feature>
<accession>A0A7J8H5J7</accession>
<evidence type="ECO:0000256" key="4">
    <source>
        <dbReference type="PROSITE-ProRule" id="PRU00091"/>
    </source>
</evidence>
<dbReference type="InterPro" id="IPR041282">
    <property type="entry name" value="FYVE_2"/>
</dbReference>
<dbReference type="InterPro" id="IPR017455">
    <property type="entry name" value="Znf_FYVE-rel"/>
</dbReference>
<dbReference type="SUPFAM" id="SSF57903">
    <property type="entry name" value="FYVE/PHD zinc finger"/>
    <property type="match status" value="1"/>
</dbReference>
<evidence type="ECO:0000256" key="5">
    <source>
        <dbReference type="SAM" id="MobiDB-lite"/>
    </source>
</evidence>
<dbReference type="GO" id="GO:0006887">
    <property type="term" value="P:exocytosis"/>
    <property type="evidence" value="ECO:0007669"/>
    <property type="project" value="TreeGrafter"/>
</dbReference>
<feature type="compositionally biased region" description="Pro residues" evidence="5">
    <location>
        <begin position="150"/>
        <end position="165"/>
    </location>
</feature>
<keyword evidence="2 4" id="KW-0863">Zinc-finger</keyword>
<dbReference type="GO" id="GO:0043005">
    <property type="term" value="C:neuron projection"/>
    <property type="evidence" value="ECO:0007669"/>
    <property type="project" value="TreeGrafter"/>
</dbReference>
<evidence type="ECO:0000256" key="1">
    <source>
        <dbReference type="ARBA" id="ARBA00022723"/>
    </source>
</evidence>
<gene>
    <name evidence="7" type="ORF">HJG63_016884</name>
</gene>
<dbReference type="GO" id="GO:0098850">
    <property type="term" value="C:extrinsic component of synaptic vesicle membrane"/>
    <property type="evidence" value="ECO:0007669"/>
    <property type="project" value="TreeGrafter"/>
</dbReference>
<dbReference type="AlphaFoldDB" id="A0A7J8H5J7"/>
<evidence type="ECO:0000259" key="6">
    <source>
        <dbReference type="PROSITE" id="PS50178"/>
    </source>
</evidence>
<evidence type="ECO:0000313" key="8">
    <source>
        <dbReference type="Proteomes" id="UP000593571"/>
    </source>
</evidence>
<organism evidence="7 8">
    <name type="scientific">Rousettus aegyptiacus</name>
    <name type="common">Egyptian fruit bat</name>
    <name type="synonym">Pteropus aegyptiacus</name>
    <dbReference type="NCBI Taxonomy" id="9407"/>
    <lineage>
        <taxon>Eukaryota</taxon>
        <taxon>Metazoa</taxon>
        <taxon>Chordata</taxon>
        <taxon>Craniata</taxon>
        <taxon>Vertebrata</taxon>
        <taxon>Euteleostomi</taxon>
        <taxon>Mammalia</taxon>
        <taxon>Eutheria</taxon>
        <taxon>Laurasiatheria</taxon>
        <taxon>Chiroptera</taxon>
        <taxon>Yinpterochiroptera</taxon>
        <taxon>Pteropodoidea</taxon>
        <taxon>Pteropodidae</taxon>
        <taxon>Rousettinae</taxon>
        <taxon>Rousettus</taxon>
    </lineage>
</organism>
<dbReference type="InterPro" id="IPR011011">
    <property type="entry name" value="Znf_FYVE_PHD"/>
</dbReference>
<dbReference type="Proteomes" id="UP000593571">
    <property type="component" value="Unassembled WGS sequence"/>
</dbReference>
<dbReference type="PANTHER" id="PTHR45729:SF3">
    <property type="entry name" value="RABPHILIN-3A"/>
    <property type="match status" value="1"/>
</dbReference>
<dbReference type="InterPro" id="IPR013083">
    <property type="entry name" value="Znf_RING/FYVE/PHD"/>
</dbReference>
<dbReference type="InterPro" id="IPR028698">
    <property type="entry name" value="FYVE_RPH3A"/>
</dbReference>
<keyword evidence="3" id="KW-0862">Zinc</keyword>
<dbReference type="GO" id="GO:0006886">
    <property type="term" value="P:intracellular protein transport"/>
    <property type="evidence" value="ECO:0007669"/>
    <property type="project" value="InterPro"/>
</dbReference>
<reference evidence="7 8" key="1">
    <citation type="journal article" date="2020" name="Nature">
        <title>Six reference-quality genomes reveal evolution of bat adaptations.</title>
        <authorList>
            <person name="Jebb D."/>
            <person name="Huang Z."/>
            <person name="Pippel M."/>
            <person name="Hughes G.M."/>
            <person name="Lavrichenko K."/>
            <person name="Devanna P."/>
            <person name="Winkler S."/>
            <person name="Jermiin L.S."/>
            <person name="Skirmuntt E.C."/>
            <person name="Katzourakis A."/>
            <person name="Burkitt-Gray L."/>
            <person name="Ray D.A."/>
            <person name="Sullivan K.A.M."/>
            <person name="Roscito J.G."/>
            <person name="Kirilenko B.M."/>
            <person name="Davalos L.M."/>
            <person name="Corthals A.P."/>
            <person name="Power M.L."/>
            <person name="Jones G."/>
            <person name="Ransome R.D."/>
            <person name="Dechmann D.K.N."/>
            <person name="Locatelli A.G."/>
            <person name="Puechmaille S.J."/>
            <person name="Fedrigo O."/>
            <person name="Jarvis E.D."/>
            <person name="Hiller M."/>
            <person name="Vernes S.C."/>
            <person name="Myers E.W."/>
            <person name="Teeling E.C."/>
        </authorList>
    </citation>
    <scope>NUCLEOTIDE SEQUENCE [LARGE SCALE GENOMIC DNA]</scope>
    <source>
        <strain evidence="7">MRouAeg1</strain>
        <tissue evidence="7">Muscle</tissue>
    </source>
</reference>
<dbReference type="PANTHER" id="PTHR45729">
    <property type="entry name" value="RABPHILIN, ISOFORM A"/>
    <property type="match status" value="1"/>
</dbReference>
<comment type="caution">
    <text evidence="7">The sequence shown here is derived from an EMBL/GenBank/DDBJ whole genome shotgun (WGS) entry which is preliminary data.</text>
</comment>
<dbReference type="Gene3D" id="3.30.40.10">
    <property type="entry name" value="Zinc/RING finger domain, C3HC4 (zinc finger)"/>
    <property type="match status" value="1"/>
</dbReference>
<dbReference type="CDD" id="cd15762">
    <property type="entry name" value="FYVE_RP3A"/>
    <property type="match status" value="1"/>
</dbReference>
<dbReference type="GO" id="GO:0008270">
    <property type="term" value="F:zinc ion binding"/>
    <property type="evidence" value="ECO:0007669"/>
    <property type="project" value="UniProtKB-KW"/>
</dbReference>
<evidence type="ECO:0000313" key="7">
    <source>
        <dbReference type="EMBL" id="KAF6467527.1"/>
    </source>
</evidence>
<evidence type="ECO:0000256" key="3">
    <source>
        <dbReference type="ARBA" id="ARBA00022833"/>
    </source>
</evidence>
<proteinExistence type="predicted"/>
<keyword evidence="1" id="KW-0479">Metal-binding</keyword>
<dbReference type="Pfam" id="PF02318">
    <property type="entry name" value="FYVE_2"/>
    <property type="match status" value="1"/>
</dbReference>
<dbReference type="InterPro" id="IPR043566">
    <property type="entry name" value="Rabphilin/DOC2/Noc2"/>
</dbReference>
<evidence type="ECO:0000256" key="2">
    <source>
        <dbReference type="ARBA" id="ARBA00022771"/>
    </source>
</evidence>
<dbReference type="EMBL" id="JACASE010000005">
    <property type="protein sequence ID" value="KAF6467527.1"/>
    <property type="molecule type" value="Genomic_DNA"/>
</dbReference>
<protein>
    <submittedName>
        <fullName evidence="7">Rabphilin 3A</fullName>
    </submittedName>
</protein>
<sequence>MRLFLREGPTVIIRSLRFHDPNKVQTLSLIRWEMQVVPGPKMSHVSASRRLVDRLENMRKNVAGDGVNRCILCGEQLGILGSACVVCEDCKKNVCTKCGVETSNNRPHPVWLCKICIEQREVWKRSGAWFFKGFPKQVLPQPMPIKKTKPQPPVSEPAAPEQPTPEPKHTARAPTRGRTKTNNKQAKPLLLSGPRTALS</sequence>
<dbReference type="GO" id="GO:0045211">
    <property type="term" value="C:postsynaptic membrane"/>
    <property type="evidence" value="ECO:0007669"/>
    <property type="project" value="TreeGrafter"/>
</dbReference>
<keyword evidence="8" id="KW-1185">Reference proteome</keyword>